<dbReference type="AlphaFoldDB" id="A0A494VNE8"/>
<evidence type="ECO:0000313" key="4">
    <source>
        <dbReference type="Proteomes" id="UP000270046"/>
    </source>
</evidence>
<proteinExistence type="predicted"/>
<evidence type="ECO:0000259" key="2">
    <source>
        <dbReference type="Pfam" id="PF14274"/>
    </source>
</evidence>
<dbReference type="Proteomes" id="UP000270046">
    <property type="component" value="Chromosome"/>
</dbReference>
<organism evidence="3 4">
    <name type="scientific">Mucilaginibacter celer</name>
    <dbReference type="NCBI Taxonomy" id="2305508"/>
    <lineage>
        <taxon>Bacteria</taxon>
        <taxon>Pseudomonadati</taxon>
        <taxon>Bacteroidota</taxon>
        <taxon>Sphingobacteriia</taxon>
        <taxon>Sphingobacteriales</taxon>
        <taxon>Sphingobacteriaceae</taxon>
        <taxon>Mucilaginibacter</taxon>
    </lineage>
</organism>
<protein>
    <submittedName>
        <fullName evidence="3">DUF1735 domain-containing protein</fullName>
    </submittedName>
</protein>
<dbReference type="Pfam" id="PF08522">
    <property type="entry name" value="BT_3987-like_N"/>
    <property type="match status" value="1"/>
</dbReference>
<reference evidence="3 4" key="1">
    <citation type="submission" date="2018-10" db="EMBL/GenBank/DDBJ databases">
        <title>Genome sequencing of Mucilaginibacter sp. HYN0043.</title>
        <authorList>
            <person name="Kim M."/>
            <person name="Yi H."/>
        </authorList>
    </citation>
    <scope>NUCLEOTIDE SEQUENCE [LARGE SCALE GENOMIC DNA]</scope>
    <source>
        <strain evidence="3 4">HYN0043</strain>
    </source>
</reference>
<feature type="domain" description="BT-3044-like C-terminal" evidence="2">
    <location>
        <begin position="199"/>
        <end position="307"/>
    </location>
</feature>
<feature type="domain" description="BT-3987-like N-terminal" evidence="1">
    <location>
        <begin position="85"/>
        <end position="184"/>
    </location>
</feature>
<gene>
    <name evidence="3" type="ORF">HYN43_013275</name>
</gene>
<dbReference type="EMBL" id="CP032869">
    <property type="protein sequence ID" value="AYL96204.1"/>
    <property type="molecule type" value="Genomic_DNA"/>
</dbReference>
<evidence type="ECO:0000313" key="3">
    <source>
        <dbReference type="EMBL" id="AYL96204.1"/>
    </source>
</evidence>
<name>A0A494VNE8_9SPHI</name>
<evidence type="ECO:0000259" key="1">
    <source>
        <dbReference type="Pfam" id="PF08522"/>
    </source>
</evidence>
<sequence>MVGWWQLIIFKTDTNMKKNISFKYLLIAGICSAVAFTGCRKETTADKITTEALNNGLSFIGFPDGLEQPHFFDPFTDIKTVDVFSIKRDAKSAADLQKDQTITLKALPAAIDKYNDDNGTAYELLPTSLYTISSPKVTADAAGNLSAKFAPGDFQNYFTIKLNGAKFDLTKKYALAYTITDAAGLTVHAASKDTLYSFFAIKNKYDGAYHSTGTFHHPVNGDRAIDRDKTLTTAGATSVSTEIGDIGGSMILTVNEATNEVTVSGNVSATQPLLPVAGKKSTYDPSSRSFILNYRYPAGTGDRVVEETIKHK</sequence>
<keyword evidence="4" id="KW-1185">Reference proteome</keyword>
<dbReference type="Pfam" id="PF14274">
    <property type="entry name" value="BT_3044-like_C"/>
    <property type="match status" value="1"/>
</dbReference>
<dbReference type="InterPro" id="IPR025371">
    <property type="entry name" value="BT_3044-like_C"/>
</dbReference>
<dbReference type="OrthoDB" id="740324at2"/>
<dbReference type="InterPro" id="IPR013728">
    <property type="entry name" value="BT_3987-like_N"/>
</dbReference>
<dbReference type="Gene3D" id="2.60.40.1740">
    <property type="entry name" value="hypothetical protein (bacova_03559)"/>
    <property type="match status" value="1"/>
</dbReference>
<dbReference type="KEGG" id="muh:HYN43_013275"/>
<accession>A0A494VNE8</accession>